<keyword evidence="2" id="KW-0201">Cytochrome c-type biogenesis</keyword>
<comment type="subcellular location">
    <subcellularLocation>
        <location evidence="1">Cell envelope</location>
    </subcellularLocation>
</comment>
<dbReference type="SUPFAM" id="SSF52833">
    <property type="entry name" value="Thioredoxin-like"/>
    <property type="match status" value="1"/>
</dbReference>
<dbReference type="PANTHER" id="PTHR42852:SF6">
    <property type="entry name" value="THIOL:DISULFIDE INTERCHANGE PROTEIN DSBE"/>
    <property type="match status" value="1"/>
</dbReference>
<dbReference type="CDD" id="cd02966">
    <property type="entry name" value="TlpA_like_family"/>
    <property type="match status" value="1"/>
</dbReference>
<dbReference type="InterPro" id="IPR050553">
    <property type="entry name" value="Thioredoxin_ResA/DsbE_sf"/>
</dbReference>
<feature type="domain" description="Thioredoxin" evidence="5">
    <location>
        <begin position="322"/>
        <end position="482"/>
    </location>
</feature>
<comment type="caution">
    <text evidence="6">The sequence shown here is derived from an EMBL/GenBank/DDBJ whole genome shotgun (WGS) entry which is preliminary data.</text>
</comment>
<dbReference type="InterPro" id="IPR012336">
    <property type="entry name" value="Thioredoxin-like_fold"/>
</dbReference>
<keyword evidence="3" id="KW-1015">Disulfide bond</keyword>
<dbReference type="EMBL" id="JAKLTR010000010">
    <property type="protein sequence ID" value="MCG2615833.1"/>
    <property type="molecule type" value="Genomic_DNA"/>
</dbReference>
<evidence type="ECO:0000256" key="2">
    <source>
        <dbReference type="ARBA" id="ARBA00022748"/>
    </source>
</evidence>
<dbReference type="InterPro" id="IPR036249">
    <property type="entry name" value="Thioredoxin-like_sf"/>
</dbReference>
<name>A0ABS9KU31_9BACT</name>
<evidence type="ECO:0000256" key="1">
    <source>
        <dbReference type="ARBA" id="ARBA00004196"/>
    </source>
</evidence>
<dbReference type="Pfam" id="PF13905">
    <property type="entry name" value="Thioredoxin_8"/>
    <property type="match status" value="1"/>
</dbReference>
<keyword evidence="4" id="KW-0676">Redox-active center</keyword>
<dbReference type="Proteomes" id="UP001165367">
    <property type="component" value="Unassembled WGS sequence"/>
</dbReference>
<evidence type="ECO:0000256" key="4">
    <source>
        <dbReference type="ARBA" id="ARBA00023284"/>
    </source>
</evidence>
<reference evidence="6" key="1">
    <citation type="submission" date="2022-01" db="EMBL/GenBank/DDBJ databases">
        <authorList>
            <person name="Jo J.-H."/>
            <person name="Im W.-T."/>
        </authorList>
    </citation>
    <scope>NUCLEOTIDE SEQUENCE</scope>
    <source>
        <strain evidence="6">NA20</strain>
    </source>
</reference>
<accession>A0ABS9KU31</accession>
<dbReference type="RefSeq" id="WP_237874083.1">
    <property type="nucleotide sequence ID" value="NZ_JAKLTR010000010.1"/>
</dbReference>
<dbReference type="InterPro" id="IPR013766">
    <property type="entry name" value="Thioredoxin_domain"/>
</dbReference>
<evidence type="ECO:0000313" key="6">
    <source>
        <dbReference type="EMBL" id="MCG2615833.1"/>
    </source>
</evidence>
<sequence>MLRKLSVFLVAWHCLATTSGQEAKQVTITATLIKADSTTPRAMVFNFLNPFIRTRKSASFEGGDQLKITGEMLFRQNMTVQYNGSFINLLVKPGDSVHLEIDGSKIKKENFDWLTISGDNAQISTEVNQWHHYFNTSHFKDFGPASSIENMKDSVRRCYQQYIQVLDSFSKARGMSTATYQWALNDLKYTVSYFAAGYLTTKDSASGKLHYNHALYRDSLFDQYSSNGFQSMMFPYHLMNYSTTLLKTDTTIRINKLKGNYKAAAGKAIQLIMREPKGITRDYMLFSTLNSYLEASPFLLDSIPNTASYFSTPLAYKYLLNASSTARHPSLTERSIEGLTFLDRKKGKTRIARTEIFNHFKRIYPGKIIYLDVYATWCVPCLQEMEYTPALKKQTDTSKIVFINICLQSTEQNWIDLVSRKDLQGENYFLDDDASKLFMGMYQVGGFPTYMLIDGQGKLITRTAPRPSEGYQFLQAINKLLKVK</sequence>
<keyword evidence="7" id="KW-1185">Reference proteome</keyword>
<dbReference type="Gene3D" id="3.40.30.10">
    <property type="entry name" value="Glutaredoxin"/>
    <property type="match status" value="1"/>
</dbReference>
<dbReference type="PANTHER" id="PTHR42852">
    <property type="entry name" value="THIOL:DISULFIDE INTERCHANGE PROTEIN DSBE"/>
    <property type="match status" value="1"/>
</dbReference>
<organism evidence="6 7">
    <name type="scientific">Terrimonas ginsenosidimutans</name>
    <dbReference type="NCBI Taxonomy" id="2908004"/>
    <lineage>
        <taxon>Bacteria</taxon>
        <taxon>Pseudomonadati</taxon>
        <taxon>Bacteroidota</taxon>
        <taxon>Chitinophagia</taxon>
        <taxon>Chitinophagales</taxon>
        <taxon>Chitinophagaceae</taxon>
        <taxon>Terrimonas</taxon>
    </lineage>
</organism>
<evidence type="ECO:0000313" key="7">
    <source>
        <dbReference type="Proteomes" id="UP001165367"/>
    </source>
</evidence>
<gene>
    <name evidence="6" type="ORF">LZZ85_16175</name>
</gene>
<evidence type="ECO:0000256" key="3">
    <source>
        <dbReference type="ARBA" id="ARBA00023157"/>
    </source>
</evidence>
<evidence type="ECO:0000259" key="5">
    <source>
        <dbReference type="PROSITE" id="PS51352"/>
    </source>
</evidence>
<protein>
    <submittedName>
        <fullName evidence="6">TlpA family protein disulfide reductase</fullName>
    </submittedName>
</protein>
<proteinExistence type="predicted"/>
<dbReference type="PROSITE" id="PS51352">
    <property type="entry name" value="THIOREDOXIN_2"/>
    <property type="match status" value="1"/>
</dbReference>